<comment type="cofactor">
    <cofactor evidence="1">
        <name>FAD</name>
        <dbReference type="ChEBI" id="CHEBI:57692"/>
    </cofactor>
</comment>
<dbReference type="InterPro" id="IPR016188">
    <property type="entry name" value="PurM-like_N"/>
</dbReference>
<dbReference type="InterPro" id="IPR036676">
    <property type="entry name" value="PurM-like_C_sf"/>
</dbReference>
<dbReference type="InterPro" id="IPR017584">
    <property type="entry name" value="Pyridine_nucleo_diS_OxRdtase_N"/>
</dbReference>
<evidence type="ECO:0000256" key="1">
    <source>
        <dbReference type="ARBA" id="ARBA00001974"/>
    </source>
</evidence>
<evidence type="ECO:0000259" key="11">
    <source>
        <dbReference type="Pfam" id="PF02769"/>
    </source>
</evidence>
<evidence type="ECO:0000256" key="8">
    <source>
        <dbReference type="ARBA" id="ARBA00023002"/>
    </source>
</evidence>
<dbReference type="GO" id="GO:0004756">
    <property type="term" value="F:selenide, water dikinase activity"/>
    <property type="evidence" value="ECO:0007669"/>
    <property type="project" value="UniProtKB-EC"/>
</dbReference>
<keyword evidence="8" id="KW-0560">Oxidoreductase</keyword>
<keyword evidence="6" id="KW-0274">FAD</keyword>
<dbReference type="EC" id="2.7.9.3" evidence="13"/>
<evidence type="ECO:0000256" key="3">
    <source>
        <dbReference type="ARBA" id="ARBA00022679"/>
    </source>
</evidence>
<evidence type="ECO:0000256" key="5">
    <source>
        <dbReference type="ARBA" id="ARBA00022777"/>
    </source>
</evidence>
<keyword evidence="14" id="KW-1185">Reference proteome</keyword>
<dbReference type="Gene3D" id="3.90.650.10">
    <property type="entry name" value="PurM-like C-terminal domain"/>
    <property type="match status" value="1"/>
</dbReference>
<dbReference type="SUPFAM" id="SSF55326">
    <property type="entry name" value="PurM N-terminal domain-like"/>
    <property type="match status" value="1"/>
</dbReference>
<dbReference type="Gene3D" id="3.30.1330.10">
    <property type="entry name" value="PurM-like, N-terminal domain"/>
    <property type="match status" value="1"/>
</dbReference>
<sequence length="716" mass="74923">MQTPTLPATKDVVLIGGGHAHALVLRSWGLKPLAGARVTVINPGPTAPYSGMLPGFVAGHYDLAALDIDLVQLARFAGARVILGRATGIDRENKQITVPGQPPIAFDVASVDVGITSDMPLLSGFRDHAVPAKPLGPFAAKWDAFRAGDGPAHVAVIGGGVAGAELILAMAYSLRERGRLGTTTLIDSAAALTAIPEAAARIVRNQLSALGVSLIENAKITRVWPHSITLTDGREVQSDFTTGAAGARPYGWLQETGLALSDGFVDVNAMLQSSDPHIFATGDCAHLTQSPRPKAGVYAVRQAPILYHNLRAMITGDRLKPYKAQKDYLKLISLGGKSALGEKFGTPFSGPQIWRWKNHIDQSFMAQFRDLIPQDPPKLPAEYTEDLPNALANNTVSGSCKTKLDHTSPAQHLPCQTRCADIEHLQGDSAAMVDVQGKRQVVVTDHMTMLTLDPILNTRIAASHALGRIWATGAQPKTATVTVTLPPMTPSLQSRTLQEVMTVAAEVFEQAGAQIITGHSAAGQELALGFTVTGDLQGPASTLAGAQPGDALILTKALGTGVLWAAERQAKANGGDLADAIAQMLRPLGPSAQILSKAHAMTHVGSLGLLGHLQALCAASNCGAQITTHHIPVLPGVASLLDAGLRAPLDCANRTGFASDRTAPDVLFDPQTCGGLLAAVAPDYIDAVIDALDAQDEPAAVIGQITNKTGDIQIIA</sequence>
<evidence type="ECO:0000313" key="14">
    <source>
        <dbReference type="Proteomes" id="UP000444174"/>
    </source>
</evidence>
<keyword evidence="5 13" id="KW-0418">Kinase</keyword>
<evidence type="ECO:0000259" key="10">
    <source>
        <dbReference type="Pfam" id="PF00586"/>
    </source>
</evidence>
<evidence type="ECO:0000259" key="12">
    <source>
        <dbReference type="Pfam" id="PF07992"/>
    </source>
</evidence>
<organism evidence="13 14">
    <name type="scientific">Tritonibacter litoralis</name>
    <dbReference type="NCBI Taxonomy" id="2662264"/>
    <lineage>
        <taxon>Bacteria</taxon>
        <taxon>Pseudomonadati</taxon>
        <taxon>Pseudomonadota</taxon>
        <taxon>Alphaproteobacteria</taxon>
        <taxon>Rhodobacterales</taxon>
        <taxon>Paracoccaceae</taxon>
        <taxon>Tritonibacter</taxon>
    </lineage>
</organism>
<evidence type="ECO:0000256" key="4">
    <source>
        <dbReference type="ARBA" id="ARBA00022741"/>
    </source>
</evidence>
<comment type="caution">
    <text evidence="13">The sequence shown here is derived from an EMBL/GenBank/DDBJ whole genome shotgun (WGS) entry which is preliminary data.</text>
</comment>
<dbReference type="GO" id="GO:0005524">
    <property type="term" value="F:ATP binding"/>
    <property type="evidence" value="ECO:0007669"/>
    <property type="project" value="UniProtKB-KW"/>
</dbReference>
<dbReference type="InterPro" id="IPR036921">
    <property type="entry name" value="PurM-like_N_sf"/>
</dbReference>
<dbReference type="SUPFAM" id="SSF51905">
    <property type="entry name" value="FAD/NAD(P)-binding domain"/>
    <property type="match status" value="2"/>
</dbReference>
<proteinExistence type="predicted"/>
<dbReference type="Pfam" id="PF02769">
    <property type="entry name" value="AIRS_C"/>
    <property type="match status" value="1"/>
</dbReference>
<dbReference type="GO" id="GO:0019646">
    <property type="term" value="P:aerobic electron transport chain"/>
    <property type="evidence" value="ECO:0007669"/>
    <property type="project" value="TreeGrafter"/>
</dbReference>
<dbReference type="AlphaFoldDB" id="A0A843YFV4"/>
<dbReference type="SUPFAM" id="SSF56042">
    <property type="entry name" value="PurM C-terminal domain-like"/>
    <property type="match status" value="1"/>
</dbReference>
<protein>
    <submittedName>
        <fullName evidence="13">Selenide, water dikinase SelD</fullName>
        <ecNumber evidence="13">2.7.9.3</ecNumber>
    </submittedName>
</protein>
<keyword evidence="2" id="KW-0285">Flavoprotein</keyword>
<evidence type="ECO:0000256" key="2">
    <source>
        <dbReference type="ARBA" id="ARBA00022630"/>
    </source>
</evidence>
<dbReference type="Pfam" id="PF07992">
    <property type="entry name" value="Pyr_redox_2"/>
    <property type="match status" value="1"/>
</dbReference>
<feature type="domain" description="FAD/NAD(P)-binding" evidence="12">
    <location>
        <begin position="10"/>
        <end position="303"/>
    </location>
</feature>
<gene>
    <name evidence="13" type="primary">selD</name>
    <name evidence="13" type="ORF">GFB49_16085</name>
</gene>
<keyword evidence="3 13" id="KW-0808">Transferase</keyword>
<dbReference type="PANTHER" id="PTHR42913:SF9">
    <property type="entry name" value="SLR1591 PROTEIN"/>
    <property type="match status" value="1"/>
</dbReference>
<evidence type="ECO:0000256" key="6">
    <source>
        <dbReference type="ARBA" id="ARBA00022827"/>
    </source>
</evidence>
<dbReference type="InterPro" id="IPR023753">
    <property type="entry name" value="FAD/NAD-binding_dom"/>
</dbReference>
<dbReference type="InterPro" id="IPR004536">
    <property type="entry name" value="SPS/SelD"/>
</dbReference>
<dbReference type="RefSeq" id="WP_153216959.1">
    <property type="nucleotide sequence ID" value="NZ_WIBF01000011.1"/>
</dbReference>
<dbReference type="Pfam" id="PF00586">
    <property type="entry name" value="AIRS"/>
    <property type="match status" value="1"/>
</dbReference>
<evidence type="ECO:0000313" key="13">
    <source>
        <dbReference type="EMBL" id="MQQ09986.1"/>
    </source>
</evidence>
<dbReference type="InterPro" id="IPR036188">
    <property type="entry name" value="FAD/NAD-bd_sf"/>
</dbReference>
<evidence type="ECO:0000256" key="7">
    <source>
        <dbReference type="ARBA" id="ARBA00022840"/>
    </source>
</evidence>
<feature type="domain" description="PurM-like C-terminal" evidence="11">
    <location>
        <begin position="547"/>
        <end position="710"/>
    </location>
</feature>
<dbReference type="NCBIfam" id="TIGR03169">
    <property type="entry name" value="Nterm_to_SelD"/>
    <property type="match status" value="1"/>
</dbReference>
<dbReference type="GO" id="GO:0003955">
    <property type="term" value="F:NAD(P)H dehydrogenase (quinone) activity"/>
    <property type="evidence" value="ECO:0007669"/>
    <property type="project" value="TreeGrafter"/>
</dbReference>
<dbReference type="Gene3D" id="3.50.50.100">
    <property type="match status" value="1"/>
</dbReference>
<dbReference type="InterPro" id="IPR051169">
    <property type="entry name" value="NADH-Q_oxidoreductase"/>
</dbReference>
<dbReference type="PRINTS" id="PR00368">
    <property type="entry name" value="FADPNR"/>
</dbReference>
<reference evidence="13 14" key="1">
    <citation type="submission" date="2019-10" db="EMBL/GenBank/DDBJ databases">
        <title>Epibacterium sp. nov., isolated from seawater.</title>
        <authorList>
            <person name="Zhang X."/>
            <person name="Li N."/>
        </authorList>
    </citation>
    <scope>NUCLEOTIDE SEQUENCE [LARGE SCALE GENOMIC DNA]</scope>
    <source>
        <strain evidence="13 14">SM1979</strain>
    </source>
</reference>
<keyword evidence="9" id="KW-0711">Selenium</keyword>
<evidence type="ECO:0000256" key="9">
    <source>
        <dbReference type="ARBA" id="ARBA00023266"/>
    </source>
</evidence>
<dbReference type="PANTHER" id="PTHR42913">
    <property type="entry name" value="APOPTOSIS-INDUCING FACTOR 1"/>
    <property type="match status" value="1"/>
</dbReference>
<dbReference type="Proteomes" id="UP000444174">
    <property type="component" value="Unassembled WGS sequence"/>
</dbReference>
<keyword evidence="7" id="KW-0067">ATP-binding</keyword>
<feature type="domain" description="PurM-like N-terminal" evidence="10">
    <location>
        <begin position="427"/>
        <end position="534"/>
    </location>
</feature>
<dbReference type="EMBL" id="WIBF01000011">
    <property type="protein sequence ID" value="MQQ09986.1"/>
    <property type="molecule type" value="Genomic_DNA"/>
</dbReference>
<dbReference type="InterPro" id="IPR010918">
    <property type="entry name" value="PurM-like_C_dom"/>
</dbReference>
<name>A0A843YFV4_9RHOB</name>
<accession>A0A843YFV4</accession>
<dbReference type="NCBIfam" id="TIGR00476">
    <property type="entry name" value="selD"/>
    <property type="match status" value="1"/>
</dbReference>
<keyword evidence="4" id="KW-0547">Nucleotide-binding</keyword>